<evidence type="ECO:0000313" key="1">
    <source>
        <dbReference type="EMBL" id="DAE17492.1"/>
    </source>
</evidence>
<organism evidence="1">
    <name type="scientific">Siphoviridae sp. ctoRD1</name>
    <dbReference type="NCBI Taxonomy" id="2825669"/>
    <lineage>
        <taxon>Viruses</taxon>
        <taxon>Duplodnaviria</taxon>
        <taxon>Heunggongvirae</taxon>
        <taxon>Uroviricota</taxon>
        <taxon>Caudoviricetes</taxon>
    </lineage>
</organism>
<reference evidence="1" key="1">
    <citation type="journal article" date="2021" name="Proc. Natl. Acad. Sci. U.S.A.">
        <title>A Catalog of Tens of Thousands of Viruses from Human Metagenomes Reveals Hidden Associations with Chronic Diseases.</title>
        <authorList>
            <person name="Tisza M.J."/>
            <person name="Buck C.B."/>
        </authorList>
    </citation>
    <scope>NUCLEOTIDE SEQUENCE</scope>
    <source>
        <strain evidence="1">CtoRD1</strain>
    </source>
</reference>
<proteinExistence type="predicted"/>
<protein>
    <submittedName>
        <fullName evidence="1">Uncharacterized protein</fullName>
    </submittedName>
</protein>
<name>A0A8S5QG23_9CAUD</name>
<sequence>MSALDSIAAVLAIATTLSGAFSYIVIRPLQKAIDVNSNVLTELKKELERSAADRRSLDVRVSKLEEAHQINKDRIGHILDRLDHMRE</sequence>
<dbReference type="EMBL" id="BK015641">
    <property type="protein sequence ID" value="DAE17492.1"/>
    <property type="molecule type" value="Genomic_DNA"/>
</dbReference>
<accession>A0A8S5QG23</accession>